<dbReference type="SUPFAM" id="SSF53335">
    <property type="entry name" value="S-adenosyl-L-methionine-dependent methyltransferases"/>
    <property type="match status" value="1"/>
</dbReference>
<dbReference type="GO" id="GO:0008168">
    <property type="term" value="F:methyltransferase activity"/>
    <property type="evidence" value="ECO:0007669"/>
    <property type="project" value="UniProtKB-KW"/>
</dbReference>
<dbReference type="InterPro" id="IPR029063">
    <property type="entry name" value="SAM-dependent_MTases_sf"/>
</dbReference>
<dbReference type="Proteomes" id="UP000697998">
    <property type="component" value="Unassembled WGS sequence"/>
</dbReference>
<dbReference type="Pfam" id="PF13489">
    <property type="entry name" value="Methyltransf_23"/>
    <property type="match status" value="1"/>
</dbReference>
<reference evidence="1 2" key="1">
    <citation type="submission" date="2020-10" db="EMBL/GenBank/DDBJ databases">
        <title>Connecting structure to function with the recovery of over 1000 high-quality activated sludge metagenome-assembled genomes encoding full-length rRNA genes using long-read sequencing.</title>
        <authorList>
            <person name="Singleton C.M."/>
            <person name="Petriglieri F."/>
            <person name="Kristensen J.M."/>
            <person name="Kirkegaard R.H."/>
            <person name="Michaelsen T.Y."/>
            <person name="Andersen M.H."/>
            <person name="Karst S.M."/>
            <person name="Dueholm M.S."/>
            <person name="Nielsen P.H."/>
            <person name="Albertsen M."/>
        </authorList>
    </citation>
    <scope>NUCLEOTIDE SEQUENCE [LARGE SCALE GENOMIC DNA]</scope>
    <source>
        <strain evidence="1">EsbW_18-Q3-R4-48_BATAC.285</strain>
    </source>
</reference>
<keyword evidence="1" id="KW-0808">Transferase</keyword>
<proteinExistence type="predicted"/>
<evidence type="ECO:0000313" key="2">
    <source>
        <dbReference type="Proteomes" id="UP000697998"/>
    </source>
</evidence>
<gene>
    <name evidence="1" type="ORF">IPJ27_17195</name>
</gene>
<keyword evidence="1" id="KW-0489">Methyltransferase</keyword>
<sequence>MAECLPCRLAYQTPRPSDDASRAYMNWRWSSGDRYVTDSESKRRAARGNLRQVEAVRPGSGRLLDFGAGSGAFVRACLDGGWDAVGVEQSESAIERAKTYYGISLQNTLPDDRFDVITMWDVVEHLRDPVAVLRLLHDRLGKDGVLFIETGNYENWRRVVEGDRWGLYLLDHHFYFTPHSLQSATARAGFSAFSLLDVYHSAPSLRRTLTRPRWGMRAWREYRNAKKAWPEHGDINVMIAIARA</sequence>
<accession>A0A935PZN1</accession>
<dbReference type="PANTHER" id="PTHR43861">
    <property type="entry name" value="TRANS-ACONITATE 2-METHYLTRANSFERASE-RELATED"/>
    <property type="match status" value="1"/>
</dbReference>
<comment type="caution">
    <text evidence="1">The sequence shown here is derived from an EMBL/GenBank/DDBJ whole genome shotgun (WGS) entry which is preliminary data.</text>
</comment>
<protein>
    <submittedName>
        <fullName evidence="1">Class I SAM-dependent methyltransferase</fullName>
    </submittedName>
</protein>
<organism evidence="1 2">
    <name type="scientific">Candidatus Accumulibacter proximus</name>
    <dbReference type="NCBI Taxonomy" id="2954385"/>
    <lineage>
        <taxon>Bacteria</taxon>
        <taxon>Pseudomonadati</taxon>
        <taxon>Pseudomonadota</taxon>
        <taxon>Betaproteobacteria</taxon>
        <taxon>Candidatus Accumulibacter</taxon>
    </lineage>
</organism>
<name>A0A935PZN1_9PROT</name>
<evidence type="ECO:0000313" key="1">
    <source>
        <dbReference type="EMBL" id="MBK7676345.1"/>
    </source>
</evidence>
<dbReference type="EMBL" id="JADJMH010000018">
    <property type="protein sequence ID" value="MBK7676345.1"/>
    <property type="molecule type" value="Genomic_DNA"/>
</dbReference>
<dbReference type="CDD" id="cd02440">
    <property type="entry name" value="AdoMet_MTases"/>
    <property type="match status" value="1"/>
</dbReference>
<dbReference type="AlphaFoldDB" id="A0A935PZN1"/>
<dbReference type="Gene3D" id="3.40.50.150">
    <property type="entry name" value="Vaccinia Virus protein VP39"/>
    <property type="match status" value="1"/>
</dbReference>
<dbReference type="GO" id="GO:0032259">
    <property type="term" value="P:methylation"/>
    <property type="evidence" value="ECO:0007669"/>
    <property type="project" value="UniProtKB-KW"/>
</dbReference>